<feature type="region of interest" description="Disordered" evidence="3">
    <location>
        <begin position="226"/>
        <end position="256"/>
    </location>
</feature>
<feature type="compositionally biased region" description="Basic and acidic residues" evidence="3">
    <location>
        <begin position="228"/>
        <end position="241"/>
    </location>
</feature>
<name>A0A6L2JR35_TANCI</name>
<evidence type="ECO:0000313" key="5">
    <source>
        <dbReference type="EMBL" id="GEU39528.1"/>
    </source>
</evidence>
<dbReference type="GO" id="GO:0003676">
    <property type="term" value="F:nucleic acid binding"/>
    <property type="evidence" value="ECO:0007669"/>
    <property type="project" value="InterPro"/>
</dbReference>
<reference evidence="5" key="1">
    <citation type="journal article" date="2019" name="Sci. Rep.">
        <title>Draft genome of Tanacetum cinerariifolium, the natural source of mosquito coil.</title>
        <authorList>
            <person name="Yamashiro T."/>
            <person name="Shiraishi A."/>
            <person name="Satake H."/>
            <person name="Nakayama K."/>
        </authorList>
    </citation>
    <scope>NUCLEOTIDE SEQUENCE</scope>
</reference>
<evidence type="ECO:0000259" key="4">
    <source>
        <dbReference type="PROSITE" id="PS50994"/>
    </source>
</evidence>
<evidence type="ECO:0000256" key="2">
    <source>
        <dbReference type="ARBA" id="ARBA00022801"/>
    </source>
</evidence>
<dbReference type="PROSITE" id="PS50994">
    <property type="entry name" value="INTEGRASE"/>
    <property type="match status" value="1"/>
</dbReference>
<dbReference type="SUPFAM" id="SSF53098">
    <property type="entry name" value="Ribonuclease H-like"/>
    <property type="match status" value="1"/>
</dbReference>
<sequence length="1237" mass="139727">MLYMDLFDPTYAVVTDDFSRFSWVFFLSTKGETSGVLKTFITGIENQLDCKVKVIMCDNGTEFKNSVMNQFYEDKGIKRECSVAKTPQQNRVAERRNRILIEVARTMLAESKLPTTFWVEAVNTACYVLNRALMTNPHNKTSYELIHGRPPLIDFMKPFGCVVTILNTRNNLGKFEEKVDEGYFVGLDWLFDIDSLTISMDYVPVVIGNQTNGIAGSKENLVAGTKDSAVDAGKKAPKVDESEASDNGGKNDQVPRSEVERLLQQERQTGSIDSTNSFNTVRSPVNTVGSSFVNAASQTPINADGPSASTNAFEEHSFEQFSPFKNAFSLPHVLIVTPIDDTGIFNNAYADEVLDREVYRNKKDERGTVIKNKARLVAQGHTQEEGIYYDEVFAPLARIEAIRIFLAYASFKDFVVYQMDVKSTFLYGRIEEEVYVCQPPGFEDLNFPNKVYKVEKALYGLLQAPRACQEKYMAKVLKKFDFVNVKTASTPMESNKPLIKDEEAEDVDVHLYRSMIGLLMYLIASTLEITFVVCACVTFQVNPKTSHLYAVKRIFRYLKGQPKLGLWYPKDSPFNLEAYSNSDYAKASLDRKIHNRRLMIAKDGRCFVDTYEVTTGNPLLSTARLILILLDKEDNVRSDIRLDDAEGTTCLINEEIFEGLARMGSGGLKRLKKFSSGRRVQSPLEKDSLGAQEDASKQWRMIEEIDQNAEIVLDDETQGRTNDDEMFRVDDLAREEIIMHSVAEPVTTVKDSAALTTDVTEDEITMAQALAALNSVKRKFVVQEQEMSTTIPTAATKVTTVVPTPRAKGIVFHEQKQSQIPTVSSSKDRGKAKMIEPEDEEANNSWDNIQAIMDVDRLLAERLQARERKEFSEVQKARLLVELIEKRKKHFAAIRAQEKRNKPPTKNQMKSQMSRYLKHMGGYKQSHLKGKSFDEIKELFDREMRKVNDFVVMDSEAQKSSAKEAQESNTKRTAEQLESNISKKQKVDDENVEPVIDDSVELKKCMEIVPDDEDVVLGMKRIRSKRDKSEQNQAKTGSVAKPGSQEVLGFFDTISNGNPTPFYDPIVATTSPTLTPFGDSDFLLEEVDAFLAVEDEPTSSGYYQTYLDPEGDILLLESFLNDDPSPPPYEGNYMPKVRKELKIYEAHSEKSSVDEPHVAGLKELPPHLEYAFLEGDDKLPVIIAKDLSVEEKTALITILKSRKRAIAWKLSDIKGINPEFCTHKILMEEDFEPAVQH</sequence>
<dbReference type="Gene3D" id="3.30.420.10">
    <property type="entry name" value="Ribonuclease H-like superfamily/Ribonuclease H"/>
    <property type="match status" value="1"/>
</dbReference>
<feature type="domain" description="Integrase catalytic" evidence="4">
    <location>
        <begin position="1"/>
        <end position="150"/>
    </location>
</feature>
<dbReference type="InterPro" id="IPR039537">
    <property type="entry name" value="Retrotran_Ty1/copia-like"/>
</dbReference>
<dbReference type="Pfam" id="PF00665">
    <property type="entry name" value="rve"/>
    <property type="match status" value="1"/>
</dbReference>
<dbReference type="Pfam" id="PF07727">
    <property type="entry name" value="RVT_2"/>
    <property type="match status" value="1"/>
</dbReference>
<evidence type="ECO:0000256" key="1">
    <source>
        <dbReference type="ARBA" id="ARBA00022723"/>
    </source>
</evidence>
<gene>
    <name evidence="5" type="ORF">Tci_011506</name>
</gene>
<proteinExistence type="predicted"/>
<dbReference type="GO" id="GO:0046872">
    <property type="term" value="F:metal ion binding"/>
    <property type="evidence" value="ECO:0007669"/>
    <property type="project" value="UniProtKB-KW"/>
</dbReference>
<dbReference type="PANTHER" id="PTHR42648:SF32">
    <property type="entry name" value="RIBONUCLEASE H-LIKE DOMAIN, GAG-PRE-INTEGRASE DOMAIN PROTEIN-RELATED"/>
    <property type="match status" value="1"/>
</dbReference>
<keyword evidence="1" id="KW-0479">Metal-binding</keyword>
<dbReference type="GO" id="GO:0016787">
    <property type="term" value="F:hydrolase activity"/>
    <property type="evidence" value="ECO:0007669"/>
    <property type="project" value="UniProtKB-KW"/>
</dbReference>
<comment type="caution">
    <text evidence="5">The sequence shown here is derived from an EMBL/GenBank/DDBJ whole genome shotgun (WGS) entry which is preliminary data.</text>
</comment>
<evidence type="ECO:0000256" key="3">
    <source>
        <dbReference type="SAM" id="MobiDB-lite"/>
    </source>
</evidence>
<dbReference type="GO" id="GO:0015074">
    <property type="term" value="P:DNA integration"/>
    <property type="evidence" value="ECO:0007669"/>
    <property type="project" value="InterPro"/>
</dbReference>
<protein>
    <recommendedName>
        <fullName evidence="4">Integrase catalytic domain-containing protein</fullName>
    </recommendedName>
</protein>
<dbReference type="InterPro" id="IPR036397">
    <property type="entry name" value="RNaseH_sf"/>
</dbReference>
<dbReference type="InterPro" id="IPR012337">
    <property type="entry name" value="RNaseH-like_sf"/>
</dbReference>
<dbReference type="AlphaFoldDB" id="A0A6L2JR35"/>
<feature type="compositionally biased region" description="Basic and acidic residues" evidence="3">
    <location>
        <begin position="961"/>
        <end position="975"/>
    </location>
</feature>
<accession>A0A6L2JR35</accession>
<dbReference type="InterPro" id="IPR001584">
    <property type="entry name" value="Integrase_cat-core"/>
</dbReference>
<feature type="region of interest" description="Disordered" evidence="3">
    <location>
        <begin position="956"/>
        <end position="990"/>
    </location>
</feature>
<keyword evidence="2" id="KW-0378">Hydrolase</keyword>
<dbReference type="EMBL" id="BKCJ010001186">
    <property type="protein sequence ID" value="GEU39528.1"/>
    <property type="molecule type" value="Genomic_DNA"/>
</dbReference>
<organism evidence="5">
    <name type="scientific">Tanacetum cinerariifolium</name>
    <name type="common">Dalmatian daisy</name>
    <name type="synonym">Chrysanthemum cinerariifolium</name>
    <dbReference type="NCBI Taxonomy" id="118510"/>
    <lineage>
        <taxon>Eukaryota</taxon>
        <taxon>Viridiplantae</taxon>
        <taxon>Streptophyta</taxon>
        <taxon>Embryophyta</taxon>
        <taxon>Tracheophyta</taxon>
        <taxon>Spermatophyta</taxon>
        <taxon>Magnoliopsida</taxon>
        <taxon>eudicotyledons</taxon>
        <taxon>Gunneridae</taxon>
        <taxon>Pentapetalae</taxon>
        <taxon>asterids</taxon>
        <taxon>campanulids</taxon>
        <taxon>Asterales</taxon>
        <taxon>Asteraceae</taxon>
        <taxon>Asteroideae</taxon>
        <taxon>Anthemideae</taxon>
        <taxon>Anthemidinae</taxon>
        <taxon>Tanacetum</taxon>
    </lineage>
</organism>
<dbReference type="PANTHER" id="PTHR42648">
    <property type="entry name" value="TRANSPOSASE, PUTATIVE-RELATED"/>
    <property type="match status" value="1"/>
</dbReference>
<dbReference type="InterPro" id="IPR013103">
    <property type="entry name" value="RVT_2"/>
</dbReference>